<dbReference type="EMBL" id="FOQK01000009">
    <property type="protein sequence ID" value="SFH95931.1"/>
    <property type="molecule type" value="Genomic_DNA"/>
</dbReference>
<accession>A0A1I3EB46</accession>
<evidence type="ECO:0000313" key="3">
    <source>
        <dbReference type="Proteomes" id="UP000183639"/>
    </source>
</evidence>
<keyword evidence="1" id="KW-0732">Signal</keyword>
<evidence type="ECO:0000313" key="2">
    <source>
        <dbReference type="EMBL" id="SFH95931.1"/>
    </source>
</evidence>
<evidence type="ECO:0000256" key="1">
    <source>
        <dbReference type="SAM" id="SignalP"/>
    </source>
</evidence>
<sequence length="166" mass="17772">MRKTALLTLGALLAASSAVMAAPVNQMAANETAIGVGTNESYLEHKVSGKATVGAQLARRDQYGDQKDLYLQYDVVGSQVKLIGGYRWDLPGDKNQLFGGVAVSTPRVMGFDAYASYVAGKDFNEVSVGVNKNLLLNVDLNINYHNFKPENGKRENGVGAGVTVKF</sequence>
<gene>
    <name evidence="2" type="ORF">SAMN04487861_10984</name>
</gene>
<proteinExistence type="predicted"/>
<dbReference type="RefSeq" id="WP_075443105.1">
    <property type="nucleotide sequence ID" value="NZ_FOQK01000009.1"/>
</dbReference>
<dbReference type="AlphaFoldDB" id="A0A1I3EB46"/>
<reference evidence="2 3" key="1">
    <citation type="submission" date="2016-10" db="EMBL/GenBank/DDBJ databases">
        <authorList>
            <person name="de Groot N.N."/>
        </authorList>
    </citation>
    <scope>NUCLEOTIDE SEQUENCE [LARGE SCALE GENOMIC DNA]</scope>
    <source>
        <strain evidence="2 3">Z108</strain>
    </source>
</reference>
<evidence type="ECO:0008006" key="4">
    <source>
        <dbReference type="Google" id="ProtNLM"/>
    </source>
</evidence>
<protein>
    <recommendedName>
        <fullName evidence="4">Outer membrane protein beta-barrel domain-containing protein</fullName>
    </recommendedName>
</protein>
<feature type="signal peptide" evidence="1">
    <location>
        <begin position="1"/>
        <end position="21"/>
    </location>
</feature>
<name>A0A1I3EB46_SELRU</name>
<feature type="chain" id="PRO_5039705100" description="Outer membrane protein beta-barrel domain-containing protein" evidence="1">
    <location>
        <begin position="22"/>
        <end position="166"/>
    </location>
</feature>
<organism evidence="2 3">
    <name type="scientific">Selenomonas ruminantium</name>
    <dbReference type="NCBI Taxonomy" id="971"/>
    <lineage>
        <taxon>Bacteria</taxon>
        <taxon>Bacillati</taxon>
        <taxon>Bacillota</taxon>
        <taxon>Negativicutes</taxon>
        <taxon>Selenomonadales</taxon>
        <taxon>Selenomonadaceae</taxon>
        <taxon>Selenomonas</taxon>
    </lineage>
</organism>
<dbReference type="Proteomes" id="UP000183639">
    <property type="component" value="Unassembled WGS sequence"/>
</dbReference>
<dbReference type="OrthoDB" id="1623865at2"/>